<feature type="domain" description="Anti-sigma factor NepR" evidence="2">
    <location>
        <begin position="55"/>
        <end position="84"/>
    </location>
</feature>
<protein>
    <recommendedName>
        <fullName evidence="2">Anti-sigma factor NepR domain-containing protein</fullName>
    </recommendedName>
</protein>
<comment type="caution">
    <text evidence="3">The sequence shown here is derived from an EMBL/GenBank/DDBJ whole genome shotgun (WGS) entry which is preliminary data.</text>
</comment>
<dbReference type="RefSeq" id="WP_046763396.1">
    <property type="nucleotide sequence ID" value="NZ_LBIC01000004.1"/>
</dbReference>
<evidence type="ECO:0000313" key="4">
    <source>
        <dbReference type="Proteomes" id="UP000033874"/>
    </source>
</evidence>
<dbReference type="PATRIC" id="fig|56193.3.peg.1989"/>
<evidence type="ECO:0000256" key="1">
    <source>
        <dbReference type="SAM" id="MobiDB-lite"/>
    </source>
</evidence>
<feature type="compositionally biased region" description="Basic and acidic residues" evidence="1">
    <location>
        <begin position="16"/>
        <end position="28"/>
    </location>
</feature>
<organism evidence="3 4">
    <name type="scientific">Sphingobium chungbukense</name>
    <dbReference type="NCBI Taxonomy" id="56193"/>
    <lineage>
        <taxon>Bacteria</taxon>
        <taxon>Pseudomonadati</taxon>
        <taxon>Pseudomonadota</taxon>
        <taxon>Alphaproteobacteria</taxon>
        <taxon>Sphingomonadales</taxon>
        <taxon>Sphingomonadaceae</taxon>
        <taxon>Sphingobium</taxon>
    </lineage>
</organism>
<proteinExistence type="predicted"/>
<evidence type="ECO:0000259" key="2">
    <source>
        <dbReference type="Pfam" id="PF18557"/>
    </source>
</evidence>
<reference evidence="3 4" key="1">
    <citation type="submission" date="2015-04" db="EMBL/GenBank/DDBJ databases">
        <title>Genome sequence of aromatic hydrocarbons-degrading Sphingobium chungbukense DJ77.</title>
        <authorList>
            <person name="Kim Y.-C."/>
            <person name="Chae J.-C."/>
        </authorList>
    </citation>
    <scope>NUCLEOTIDE SEQUENCE [LARGE SCALE GENOMIC DNA]</scope>
    <source>
        <strain evidence="3 4">DJ77</strain>
    </source>
</reference>
<dbReference type="Proteomes" id="UP000033874">
    <property type="component" value="Unassembled WGS sequence"/>
</dbReference>
<feature type="compositionally biased region" description="Polar residues" evidence="1">
    <location>
        <begin position="29"/>
        <end position="38"/>
    </location>
</feature>
<dbReference type="InterPro" id="IPR041649">
    <property type="entry name" value="NepR"/>
</dbReference>
<accession>A0A0M3ATD7</accession>
<name>A0A0M3ATD7_9SPHN</name>
<evidence type="ECO:0000313" key="3">
    <source>
        <dbReference type="EMBL" id="KKW92191.1"/>
    </source>
</evidence>
<dbReference type="Pfam" id="PF18557">
    <property type="entry name" value="NepR"/>
    <property type="match status" value="1"/>
</dbReference>
<sequence length="84" mass="8830">MVILAAEGRVLVASTTERDVTGGDKKDVSANTPGSGVKSSAARKKRVSGAKNDGQVGNALRSVYQRTVEEDIPAEMLDLLSKLD</sequence>
<dbReference type="AlphaFoldDB" id="A0A0M3ATD7"/>
<gene>
    <name evidence="3" type="ORF">YP76_09600</name>
</gene>
<keyword evidence="4" id="KW-1185">Reference proteome</keyword>
<dbReference type="EMBL" id="LBIC01000004">
    <property type="protein sequence ID" value="KKW92191.1"/>
    <property type="molecule type" value="Genomic_DNA"/>
</dbReference>
<feature type="region of interest" description="Disordered" evidence="1">
    <location>
        <begin position="16"/>
        <end position="54"/>
    </location>
</feature>